<protein>
    <submittedName>
        <fullName evidence="1">Uncharacterized protein</fullName>
    </submittedName>
</protein>
<reference evidence="1" key="1">
    <citation type="journal article" date="2015" name="Nature">
        <title>Complex archaea that bridge the gap between prokaryotes and eukaryotes.</title>
        <authorList>
            <person name="Spang A."/>
            <person name="Saw J.H."/>
            <person name="Jorgensen S.L."/>
            <person name="Zaremba-Niedzwiedzka K."/>
            <person name="Martijn J."/>
            <person name="Lind A.E."/>
            <person name="van Eijk R."/>
            <person name="Schleper C."/>
            <person name="Guy L."/>
            <person name="Ettema T.J."/>
        </authorList>
    </citation>
    <scope>NUCLEOTIDE SEQUENCE</scope>
</reference>
<sequence length="61" mass="7498">MKDKLARRDTELLRIEVQEDYRSQSERLGQLQRDHQRLLEYLGLELKRNPVTVTYVKRRKK</sequence>
<comment type="caution">
    <text evidence="1">The sequence shown here is derived from an EMBL/GenBank/DDBJ whole genome shotgun (WGS) entry which is preliminary data.</text>
</comment>
<dbReference type="AlphaFoldDB" id="A0A0F9VJX8"/>
<accession>A0A0F9VJX8</accession>
<name>A0A0F9VJX8_9ZZZZ</name>
<dbReference type="EMBL" id="LAZR01000509">
    <property type="protein sequence ID" value="KKN66153.1"/>
    <property type="molecule type" value="Genomic_DNA"/>
</dbReference>
<gene>
    <name evidence="1" type="ORF">LCGC14_0474430</name>
</gene>
<evidence type="ECO:0000313" key="1">
    <source>
        <dbReference type="EMBL" id="KKN66153.1"/>
    </source>
</evidence>
<organism evidence="1">
    <name type="scientific">marine sediment metagenome</name>
    <dbReference type="NCBI Taxonomy" id="412755"/>
    <lineage>
        <taxon>unclassified sequences</taxon>
        <taxon>metagenomes</taxon>
        <taxon>ecological metagenomes</taxon>
    </lineage>
</organism>
<proteinExistence type="predicted"/>